<reference evidence="11" key="1">
    <citation type="journal article" date="2023" name="G3 (Bethesda)">
        <title>Whole genome assemblies of Zophobas morio and Tenebrio molitor.</title>
        <authorList>
            <person name="Kaur S."/>
            <person name="Stinson S.A."/>
            <person name="diCenzo G.C."/>
        </authorList>
    </citation>
    <scope>NUCLEOTIDE SEQUENCE</scope>
    <source>
        <strain evidence="11">QUZm001</strain>
    </source>
</reference>
<accession>A0AA38LZ03</accession>
<dbReference type="GO" id="GO:0004176">
    <property type="term" value="F:ATP-dependent peptidase activity"/>
    <property type="evidence" value="ECO:0007669"/>
    <property type="project" value="InterPro"/>
</dbReference>
<evidence type="ECO:0000313" key="12">
    <source>
        <dbReference type="Proteomes" id="UP001168821"/>
    </source>
</evidence>
<comment type="subunit">
    <text evidence="6">Tetradecamer that assembles into a two heptameric rings with a central cavity.</text>
</comment>
<dbReference type="Proteomes" id="UP001168821">
    <property type="component" value="Unassembled WGS sequence"/>
</dbReference>
<dbReference type="EC" id="3.4.21.92" evidence="9"/>
<evidence type="ECO:0000256" key="6">
    <source>
        <dbReference type="ARBA" id="ARBA00065540"/>
    </source>
</evidence>
<evidence type="ECO:0000256" key="8">
    <source>
        <dbReference type="PROSITE-ProRule" id="PRU10086"/>
    </source>
</evidence>
<dbReference type="NCBIfam" id="NF009205">
    <property type="entry name" value="PRK12553.1"/>
    <property type="match status" value="1"/>
</dbReference>
<dbReference type="PANTHER" id="PTHR10381">
    <property type="entry name" value="ATP-DEPENDENT CLP PROTEASE PROTEOLYTIC SUBUNIT"/>
    <property type="match status" value="1"/>
</dbReference>
<dbReference type="InterPro" id="IPR033135">
    <property type="entry name" value="ClpP_His_AS"/>
</dbReference>
<dbReference type="Gene3D" id="3.90.226.10">
    <property type="entry name" value="2-enoyl-CoA Hydratase, Chain A, domain 1"/>
    <property type="match status" value="1"/>
</dbReference>
<dbReference type="AlphaFoldDB" id="A0AA38LZ03"/>
<evidence type="ECO:0000256" key="10">
    <source>
        <dbReference type="RuleBase" id="RU003567"/>
    </source>
</evidence>
<comment type="caution">
    <text evidence="11">The sequence shown here is derived from an EMBL/GenBank/DDBJ whole genome shotgun (WGS) entry which is preliminary data.</text>
</comment>
<comment type="function">
    <text evidence="5">Clp cleaves peptides in various proteins in a process that requires ATP hydrolysis. Clp may be responsible for a fairly general and central housekeeping function rather than for the degradation of specific substrates.</text>
</comment>
<dbReference type="PROSITE" id="PS00382">
    <property type="entry name" value="CLP_PROTEASE_HIS"/>
    <property type="match status" value="1"/>
</dbReference>
<keyword evidence="3 9" id="KW-0378">Hydrolase</keyword>
<comment type="similarity">
    <text evidence="1 10">Belongs to the peptidase S14 family.</text>
</comment>
<dbReference type="SUPFAM" id="SSF52096">
    <property type="entry name" value="ClpP/crotonase"/>
    <property type="match status" value="1"/>
</dbReference>
<feature type="active site" evidence="8">
    <location>
        <position position="118"/>
    </location>
</feature>
<evidence type="ECO:0000256" key="2">
    <source>
        <dbReference type="ARBA" id="ARBA00022670"/>
    </source>
</evidence>
<keyword evidence="4 9" id="KW-0720">Serine protease</keyword>
<dbReference type="GO" id="GO:0004252">
    <property type="term" value="F:serine-type endopeptidase activity"/>
    <property type="evidence" value="ECO:0007669"/>
    <property type="project" value="UniProtKB-EC"/>
</dbReference>
<dbReference type="GO" id="GO:0009368">
    <property type="term" value="C:endopeptidase Clp complex"/>
    <property type="evidence" value="ECO:0007669"/>
    <property type="project" value="TreeGrafter"/>
</dbReference>
<evidence type="ECO:0000256" key="7">
    <source>
        <dbReference type="PROSITE-ProRule" id="PRU10085"/>
    </source>
</evidence>
<protein>
    <recommendedName>
        <fullName evidence="10">ATP-dependent Clp protease proteolytic subunit</fullName>
        <ecNumber evidence="9">3.4.21.92</ecNumber>
    </recommendedName>
</protein>
<dbReference type="InterPro" id="IPR001907">
    <property type="entry name" value="ClpP"/>
</dbReference>
<sequence length="195" mass="21422">MVVEETPRGERYADIFSRLLRERIICLMGPVDDYSSALIVAQLLYLEAENPNRPISMYINSPGGCITSGMGIYDTMQYIKPAVTTVCIGQACSMGSLLLTSGEKGRRHALPYARVMIHQPSGGAYGQASDIAIQAKEILKMRSLINDLYVHHTGQDLKTIEAAVDRDTFMSAQQALDFGLIDSILTKRSDDDGKS</sequence>
<name>A0AA38LZ03_9CUCU</name>
<evidence type="ECO:0000256" key="9">
    <source>
        <dbReference type="RuleBase" id="RU000549"/>
    </source>
</evidence>
<dbReference type="EMBL" id="JALNTZ010003806">
    <property type="protein sequence ID" value="KAJ3615951.1"/>
    <property type="molecule type" value="Genomic_DNA"/>
</dbReference>
<evidence type="ECO:0000256" key="1">
    <source>
        <dbReference type="ARBA" id="ARBA00007039"/>
    </source>
</evidence>
<dbReference type="InterPro" id="IPR029045">
    <property type="entry name" value="ClpP/crotonase-like_dom_sf"/>
</dbReference>
<dbReference type="PANTHER" id="PTHR10381:SF11">
    <property type="entry name" value="ATP-DEPENDENT CLP PROTEASE PROTEOLYTIC SUBUNIT, MITOCHONDRIAL"/>
    <property type="match status" value="1"/>
</dbReference>
<evidence type="ECO:0000256" key="3">
    <source>
        <dbReference type="ARBA" id="ARBA00022801"/>
    </source>
</evidence>
<feature type="active site" evidence="7">
    <location>
        <position position="93"/>
    </location>
</feature>
<gene>
    <name evidence="11" type="ORF">Zmor_012170</name>
</gene>
<dbReference type="PROSITE" id="PS00381">
    <property type="entry name" value="CLP_PROTEASE_SER"/>
    <property type="match status" value="1"/>
</dbReference>
<dbReference type="GO" id="GO:0051117">
    <property type="term" value="F:ATPase binding"/>
    <property type="evidence" value="ECO:0007669"/>
    <property type="project" value="TreeGrafter"/>
</dbReference>
<dbReference type="GO" id="GO:0006515">
    <property type="term" value="P:protein quality control for misfolded or incompletely synthesized proteins"/>
    <property type="evidence" value="ECO:0007669"/>
    <property type="project" value="TreeGrafter"/>
</dbReference>
<proteinExistence type="inferred from homology"/>
<evidence type="ECO:0000313" key="11">
    <source>
        <dbReference type="EMBL" id="KAJ3615951.1"/>
    </source>
</evidence>
<dbReference type="Pfam" id="PF00574">
    <property type="entry name" value="CLP_protease"/>
    <property type="match status" value="1"/>
</dbReference>
<dbReference type="NCBIfam" id="NF001368">
    <property type="entry name" value="PRK00277.1"/>
    <property type="match status" value="1"/>
</dbReference>
<evidence type="ECO:0000256" key="5">
    <source>
        <dbReference type="ARBA" id="ARBA00059384"/>
    </source>
</evidence>
<organism evidence="11 12">
    <name type="scientific">Zophobas morio</name>
    <dbReference type="NCBI Taxonomy" id="2755281"/>
    <lineage>
        <taxon>Eukaryota</taxon>
        <taxon>Metazoa</taxon>
        <taxon>Ecdysozoa</taxon>
        <taxon>Arthropoda</taxon>
        <taxon>Hexapoda</taxon>
        <taxon>Insecta</taxon>
        <taxon>Pterygota</taxon>
        <taxon>Neoptera</taxon>
        <taxon>Endopterygota</taxon>
        <taxon>Coleoptera</taxon>
        <taxon>Polyphaga</taxon>
        <taxon>Cucujiformia</taxon>
        <taxon>Tenebrionidae</taxon>
        <taxon>Zophobas</taxon>
    </lineage>
</organism>
<keyword evidence="12" id="KW-1185">Reference proteome</keyword>
<dbReference type="FunFam" id="3.90.226.10:FF:000001">
    <property type="entry name" value="ATP-dependent Clp protease proteolytic subunit"/>
    <property type="match status" value="1"/>
</dbReference>
<dbReference type="CDD" id="cd07017">
    <property type="entry name" value="S14_ClpP_2"/>
    <property type="match status" value="1"/>
</dbReference>
<dbReference type="HAMAP" id="MF_00444">
    <property type="entry name" value="ClpP"/>
    <property type="match status" value="1"/>
</dbReference>
<dbReference type="InterPro" id="IPR023562">
    <property type="entry name" value="ClpP/TepA"/>
</dbReference>
<dbReference type="PRINTS" id="PR00127">
    <property type="entry name" value="CLPPROTEASEP"/>
</dbReference>
<dbReference type="InterPro" id="IPR018215">
    <property type="entry name" value="ClpP_Ser_AS"/>
</dbReference>
<keyword evidence="2 9" id="KW-0645">Protease</keyword>
<evidence type="ECO:0000256" key="4">
    <source>
        <dbReference type="ARBA" id="ARBA00022825"/>
    </source>
</evidence>